<dbReference type="InterPro" id="IPR015424">
    <property type="entry name" value="PyrdxlP-dep_Trfase"/>
</dbReference>
<dbReference type="Gene3D" id="3.90.1150.10">
    <property type="entry name" value="Aspartate Aminotransferase, domain 1"/>
    <property type="match status" value="1"/>
</dbReference>
<dbReference type="GO" id="GO:0009086">
    <property type="term" value="P:methionine biosynthetic process"/>
    <property type="evidence" value="ECO:0007669"/>
    <property type="project" value="UniProtKB-ARBA"/>
</dbReference>
<dbReference type="Proteomes" id="UP000184240">
    <property type="component" value="Unassembled WGS sequence"/>
</dbReference>
<dbReference type="EMBL" id="FQXT01000001">
    <property type="protein sequence ID" value="SHH53866.1"/>
    <property type="molecule type" value="Genomic_DNA"/>
</dbReference>
<keyword evidence="2 3" id="KW-0663">Pyridoxal phosphate</keyword>
<dbReference type="GO" id="GO:0005737">
    <property type="term" value="C:cytoplasm"/>
    <property type="evidence" value="ECO:0007669"/>
    <property type="project" value="TreeGrafter"/>
</dbReference>
<protein>
    <submittedName>
        <fullName evidence="6">Cystathionine beta-lyase</fullName>
    </submittedName>
</protein>
<dbReference type="InterPro" id="IPR015422">
    <property type="entry name" value="PyrdxlP-dep_Trfase_small"/>
</dbReference>
<evidence type="ECO:0000313" key="5">
    <source>
        <dbReference type="EMBL" id="RXG28566.1"/>
    </source>
</evidence>
<keyword evidence="6" id="KW-0456">Lyase</keyword>
<dbReference type="PIRSF" id="PIRSF001434">
    <property type="entry name" value="CGS"/>
    <property type="match status" value="1"/>
</dbReference>
<dbReference type="Proteomes" id="UP000290037">
    <property type="component" value="Unassembled WGS sequence"/>
</dbReference>
<sequence>MADRKLGLNTICTHVGEVEDTQFKGAISPIYMSTSYAYEDVEVKRYPRYFNTPNQEMLGKKIAALESTEAGMIFGSGMAAVSTTLLAFLSAGDHIVLQKTLYGGTFNLVEEEFSKMGIEYTFTSGLEQADFEAAIQDNTKVIYIETPSNPLMTVTDMQMVADLAKAKGIVTMIDNTFASPVNQNPADFGIDIMIHSATKYMGGHSDILAGAVACSEVHMDKIWNKAKNLGGSLSEFSVWMLERSLKTLVLRVKQQNKNAKKLAKWLDQNGHVKAVYYPGLKTHPDHALAKKQMRGYGGMLSFELSDELDAAAFMKELKLIKPSMSLAGVESTILSPTQTSHALLSAEERENQGIADGLLRFSVGIEEKEDLIADLKQALEKVVKDSLNFSI</sequence>
<dbReference type="Pfam" id="PF01053">
    <property type="entry name" value="Cys_Met_Meta_PP"/>
    <property type="match status" value="1"/>
</dbReference>
<dbReference type="AlphaFoldDB" id="A0A1M5TTG5"/>
<dbReference type="PANTHER" id="PTHR11808">
    <property type="entry name" value="TRANS-SULFURATION ENZYME FAMILY MEMBER"/>
    <property type="match status" value="1"/>
</dbReference>
<comment type="similarity">
    <text evidence="4">Belongs to the trans-sulfuration enzymes family.</text>
</comment>
<feature type="modified residue" description="N6-(pyridoxal phosphate)lysine" evidence="3">
    <location>
        <position position="199"/>
    </location>
</feature>
<dbReference type="Gene3D" id="3.40.640.10">
    <property type="entry name" value="Type I PLP-dependent aspartate aminotransferase-like (Major domain)"/>
    <property type="match status" value="1"/>
</dbReference>
<evidence type="ECO:0000256" key="1">
    <source>
        <dbReference type="ARBA" id="ARBA00001933"/>
    </source>
</evidence>
<evidence type="ECO:0000313" key="8">
    <source>
        <dbReference type="Proteomes" id="UP000290037"/>
    </source>
</evidence>
<dbReference type="GO" id="GO:0019346">
    <property type="term" value="P:transsulfuration"/>
    <property type="evidence" value="ECO:0007669"/>
    <property type="project" value="InterPro"/>
</dbReference>
<reference evidence="6" key="2">
    <citation type="submission" date="2016-11" db="EMBL/GenBank/DDBJ databases">
        <authorList>
            <person name="Jaros S."/>
            <person name="Januszkiewicz K."/>
            <person name="Wedrychowicz H."/>
        </authorList>
    </citation>
    <scope>NUCLEOTIDE SEQUENCE [LARGE SCALE GENOMIC DNA]</scope>
    <source>
        <strain evidence="6">DSM 19859</strain>
    </source>
</reference>
<evidence type="ECO:0000256" key="2">
    <source>
        <dbReference type="ARBA" id="ARBA00022898"/>
    </source>
</evidence>
<dbReference type="PROSITE" id="PS00868">
    <property type="entry name" value="CYS_MET_METAB_PP"/>
    <property type="match status" value="1"/>
</dbReference>
<dbReference type="RefSeq" id="WP_072979914.1">
    <property type="nucleotide sequence ID" value="NZ_FQXT01000001.1"/>
</dbReference>
<dbReference type="GO" id="GO:0016846">
    <property type="term" value="F:carbon-sulfur lyase activity"/>
    <property type="evidence" value="ECO:0007669"/>
    <property type="project" value="TreeGrafter"/>
</dbReference>
<dbReference type="InterPro" id="IPR015421">
    <property type="entry name" value="PyrdxlP-dep_Trfase_major"/>
</dbReference>
<dbReference type="InterPro" id="IPR000277">
    <property type="entry name" value="Cys/Met-Metab_PyrdxlP-dep_enz"/>
</dbReference>
<dbReference type="SUPFAM" id="SSF53383">
    <property type="entry name" value="PLP-dependent transferases"/>
    <property type="match status" value="1"/>
</dbReference>
<keyword evidence="8" id="KW-1185">Reference proteome</keyword>
<accession>A0A1M5TTG5</accession>
<dbReference type="STRING" id="573501.SAMN04487999_0448"/>
<name>A0A1M5TTG5_9FLAO</name>
<proteinExistence type="inferred from homology"/>
<comment type="cofactor">
    <cofactor evidence="1 4">
        <name>pyridoxal 5'-phosphate</name>
        <dbReference type="ChEBI" id="CHEBI:597326"/>
    </cofactor>
</comment>
<evidence type="ECO:0000256" key="4">
    <source>
        <dbReference type="RuleBase" id="RU362118"/>
    </source>
</evidence>
<reference evidence="5 8" key="3">
    <citation type="submission" date="2018-07" db="EMBL/GenBank/DDBJ databases">
        <title>Leeuwenhoekiella genomics.</title>
        <authorList>
            <person name="Tahon G."/>
            <person name="Willems A."/>
        </authorList>
    </citation>
    <scope>NUCLEOTIDE SEQUENCE [LARGE SCALE GENOMIC DNA]</scope>
    <source>
        <strain evidence="5 8">LMG 24856</strain>
    </source>
</reference>
<organism evidence="6 7">
    <name type="scientific">Leeuwenhoekiella palythoae</name>
    <dbReference type="NCBI Taxonomy" id="573501"/>
    <lineage>
        <taxon>Bacteria</taxon>
        <taxon>Pseudomonadati</taxon>
        <taxon>Bacteroidota</taxon>
        <taxon>Flavobacteriia</taxon>
        <taxon>Flavobacteriales</taxon>
        <taxon>Flavobacteriaceae</taxon>
        <taxon>Leeuwenhoekiella</taxon>
    </lineage>
</organism>
<dbReference type="OrthoDB" id="9803729at2"/>
<dbReference type="FunFam" id="3.90.1150.10:FF:000033">
    <property type="entry name" value="Cystathionine gamma-synthase"/>
    <property type="match status" value="1"/>
</dbReference>
<dbReference type="CDD" id="cd00614">
    <property type="entry name" value="CGS_like"/>
    <property type="match status" value="1"/>
</dbReference>
<dbReference type="EMBL" id="QOVN01000004">
    <property type="protein sequence ID" value="RXG28566.1"/>
    <property type="molecule type" value="Genomic_DNA"/>
</dbReference>
<dbReference type="FunFam" id="3.40.640.10:FF:000046">
    <property type="entry name" value="Cystathionine gamma-lyase"/>
    <property type="match status" value="1"/>
</dbReference>
<dbReference type="InterPro" id="IPR054542">
    <property type="entry name" value="Cys_met_metab_PP"/>
</dbReference>
<gene>
    <name evidence="5" type="ORF">DSM01_2026</name>
    <name evidence="6" type="ORF">SAMN04487999_0448</name>
</gene>
<dbReference type="GO" id="GO:0030170">
    <property type="term" value="F:pyridoxal phosphate binding"/>
    <property type="evidence" value="ECO:0007669"/>
    <property type="project" value="InterPro"/>
</dbReference>
<evidence type="ECO:0000256" key="3">
    <source>
        <dbReference type="PIRSR" id="PIRSR001434-2"/>
    </source>
</evidence>
<reference evidence="7" key="1">
    <citation type="submission" date="2016-11" db="EMBL/GenBank/DDBJ databases">
        <authorList>
            <person name="Varghese N."/>
            <person name="Submissions S."/>
        </authorList>
    </citation>
    <scope>NUCLEOTIDE SEQUENCE [LARGE SCALE GENOMIC DNA]</scope>
    <source>
        <strain evidence="7">DSM 19859</strain>
    </source>
</reference>
<evidence type="ECO:0000313" key="7">
    <source>
        <dbReference type="Proteomes" id="UP000184240"/>
    </source>
</evidence>
<evidence type="ECO:0000313" key="6">
    <source>
        <dbReference type="EMBL" id="SHH53866.1"/>
    </source>
</evidence>